<reference evidence="1" key="1">
    <citation type="submission" date="2019-01" db="EMBL/GenBank/DDBJ databases">
        <title>Draft genome sequences of three monokaryotic isolates of the white-rot basidiomycete fungus Dichomitus squalens.</title>
        <authorList>
            <consortium name="DOE Joint Genome Institute"/>
            <person name="Lopez S.C."/>
            <person name="Andreopoulos B."/>
            <person name="Pangilinan J."/>
            <person name="Lipzen A."/>
            <person name="Riley R."/>
            <person name="Ahrendt S."/>
            <person name="Ng V."/>
            <person name="Barry K."/>
            <person name="Daum C."/>
            <person name="Grigoriev I.V."/>
            <person name="Hilden K.S."/>
            <person name="Makela M.R."/>
            <person name="de Vries R.P."/>
        </authorList>
    </citation>
    <scope>NUCLEOTIDE SEQUENCE [LARGE SCALE GENOMIC DNA]</scope>
    <source>
        <strain evidence="1">OM18370.1</strain>
    </source>
</reference>
<dbReference type="Proteomes" id="UP000292957">
    <property type="component" value="Unassembled WGS sequence"/>
</dbReference>
<dbReference type="EMBL" id="ML143475">
    <property type="protein sequence ID" value="TBU24635.1"/>
    <property type="molecule type" value="Genomic_DNA"/>
</dbReference>
<evidence type="ECO:0000313" key="1">
    <source>
        <dbReference type="EMBL" id="TBU24635.1"/>
    </source>
</evidence>
<protein>
    <submittedName>
        <fullName evidence="1">Uncharacterized protein</fullName>
    </submittedName>
</protein>
<name>A0A4Q9MBN6_9APHY</name>
<proteinExistence type="predicted"/>
<sequence>MRRRHSVRWQYRCGSQHRARKFPRISKDARRSGYPRAAGASTVVLGVVRRILRALLPIPIGHAGLVLSYQEQQSARGGLRGGAPARIPVDRSQLAPGSFHHLQASNSASAPGRRLAGTNNDCAVAMTLVAHFSDSFDLMLL</sequence>
<organism evidence="1">
    <name type="scientific">Dichomitus squalens</name>
    <dbReference type="NCBI Taxonomy" id="114155"/>
    <lineage>
        <taxon>Eukaryota</taxon>
        <taxon>Fungi</taxon>
        <taxon>Dikarya</taxon>
        <taxon>Basidiomycota</taxon>
        <taxon>Agaricomycotina</taxon>
        <taxon>Agaricomycetes</taxon>
        <taxon>Polyporales</taxon>
        <taxon>Polyporaceae</taxon>
        <taxon>Dichomitus</taxon>
    </lineage>
</organism>
<gene>
    <name evidence="1" type="ORF">BD311DRAFT_551751</name>
</gene>
<dbReference type="AlphaFoldDB" id="A0A4Q9MBN6"/>
<accession>A0A4Q9MBN6</accession>